<dbReference type="SUPFAM" id="SSF55594">
    <property type="entry name" value="HPr-like"/>
    <property type="match status" value="1"/>
</dbReference>
<dbReference type="HOGENOM" id="CLU_136230_4_0_9"/>
<dbReference type="InterPro" id="IPR035895">
    <property type="entry name" value="HPr-like_sf"/>
</dbReference>
<protein>
    <submittedName>
        <fullName evidence="1">Phosphotransferase system, HPr-like protein</fullName>
    </submittedName>
</protein>
<dbReference type="GO" id="GO:0016740">
    <property type="term" value="F:transferase activity"/>
    <property type="evidence" value="ECO:0007669"/>
    <property type="project" value="UniProtKB-KW"/>
</dbReference>
<dbReference type="AlphaFoldDB" id="G2SWP9"/>
<sequence>MITAAESLEYYTIKETGGMVFVKQVEVLLNAPERALRFCNILSACEGPFDLGRGSYTVDGKSILGICTMDLTVPLTLSIYDETENVLEKIREFLV</sequence>
<organism evidence="1 2">
    <name type="scientific">Roseburia hominis (strain DSM 16839 / JCM 17582 / NCIMB 14029 / A2-183)</name>
    <dbReference type="NCBI Taxonomy" id="585394"/>
    <lineage>
        <taxon>Bacteria</taxon>
        <taxon>Bacillati</taxon>
        <taxon>Bacillota</taxon>
        <taxon>Clostridia</taxon>
        <taxon>Lachnospirales</taxon>
        <taxon>Lachnospiraceae</taxon>
        <taxon>Roseburia</taxon>
    </lineage>
</organism>
<proteinExistence type="predicted"/>
<dbReference type="STRING" id="585394.RHOM_07310"/>
<dbReference type="KEGG" id="rho:RHOM_07310"/>
<reference evidence="1 2" key="1">
    <citation type="journal article" date="2015" name="Genome Announc.">
        <title>Complete genome sequence of the human gut symbiont Roseburia hominis.</title>
        <authorList>
            <person name="Travis A.J."/>
            <person name="Kelly D."/>
            <person name="Flint H.J."/>
            <person name="Aminov R.I."/>
        </authorList>
    </citation>
    <scope>NUCLEOTIDE SEQUENCE [LARGE SCALE GENOMIC DNA]</scope>
    <source>
        <strain evidence="2">DSM 16839 / JCM 17582 / NCIMB 14029 / A2-183</strain>
    </source>
</reference>
<dbReference type="Proteomes" id="UP000008178">
    <property type="component" value="Chromosome"/>
</dbReference>
<evidence type="ECO:0000313" key="1">
    <source>
        <dbReference type="EMBL" id="AEN96575.1"/>
    </source>
</evidence>
<dbReference type="EMBL" id="CP003040">
    <property type="protein sequence ID" value="AEN96575.1"/>
    <property type="molecule type" value="Genomic_DNA"/>
</dbReference>
<evidence type="ECO:0000313" key="2">
    <source>
        <dbReference type="Proteomes" id="UP000008178"/>
    </source>
</evidence>
<keyword evidence="1" id="KW-0808">Transferase</keyword>
<name>G2SWP9_ROSHA</name>
<gene>
    <name evidence="1" type="ordered locus">RHOM_07310</name>
</gene>
<keyword evidence="2" id="KW-1185">Reference proteome</keyword>
<accession>G2SWP9</accession>